<keyword evidence="7" id="KW-1185">Reference proteome</keyword>
<evidence type="ECO:0000256" key="2">
    <source>
        <dbReference type="ARBA" id="ARBA00022763"/>
    </source>
</evidence>
<dbReference type="PANTHER" id="PTHR43003:SF5">
    <property type="entry name" value="DNA-3-METHYLADENINE GLYCOSYLASE"/>
    <property type="match status" value="1"/>
</dbReference>
<dbReference type="GO" id="GO:0005634">
    <property type="term" value="C:nucleus"/>
    <property type="evidence" value="ECO:0007669"/>
    <property type="project" value="TreeGrafter"/>
</dbReference>
<feature type="region of interest" description="Disordered" evidence="4">
    <location>
        <begin position="1"/>
        <end position="66"/>
    </location>
</feature>
<evidence type="ECO:0000256" key="4">
    <source>
        <dbReference type="SAM" id="MobiDB-lite"/>
    </source>
</evidence>
<dbReference type="Gene3D" id="1.10.1670.40">
    <property type="match status" value="2"/>
</dbReference>
<organism evidence="6 7">
    <name type="scientific">Hydnum rufescens UP504</name>
    <dbReference type="NCBI Taxonomy" id="1448309"/>
    <lineage>
        <taxon>Eukaryota</taxon>
        <taxon>Fungi</taxon>
        <taxon>Dikarya</taxon>
        <taxon>Basidiomycota</taxon>
        <taxon>Agaricomycotina</taxon>
        <taxon>Agaricomycetes</taxon>
        <taxon>Cantharellales</taxon>
        <taxon>Hydnaceae</taxon>
        <taxon>Hydnum</taxon>
    </lineage>
</organism>
<protein>
    <recommendedName>
        <fullName evidence="5">HhH-GPD domain-containing protein</fullName>
    </recommendedName>
</protein>
<dbReference type="Pfam" id="PF00730">
    <property type="entry name" value="HhH-GPD"/>
    <property type="match status" value="1"/>
</dbReference>
<dbReference type="FunFam" id="1.10.340.30:FF:000004">
    <property type="entry name" value="DNA-3-methyladenine glycosylase II"/>
    <property type="match status" value="1"/>
</dbReference>
<comment type="caution">
    <text evidence="6">The sequence shown here is derived from an EMBL/GenBank/DDBJ whole genome shotgun (WGS) entry which is preliminary data.</text>
</comment>
<sequence length="426" mass="46806">MPSTRSATRAVKAAGNPSPVEAPVSGEENGKKRKAESTDAGASTKSKRAKPVEIAKRQPNPNAPKFTLDIDPDAQVIPAKLAFSFDEAKAHLIAVDNRFKELFDRVKCKPFQDLEPVDPFRTLVISILGQQISWLAARSIVHKFRRLFDSSLPEKAPQDGEKDRTSFPSPQQVAEMEIATLRTAGLSLRKAEYVMDLAKHFQNGRLSAPKLAQWSDEDMEENLISVRGIGKVLHMFAIFSLRRPDILPVGDLGLQKGLLRWVISSHRGMNLAISPKKLPNGPGVDNNNPSVEDASAFPLAPDKQSSSGIPEVSDEESRRTPDRDANGTAKPIDQATVPHTPDKHQNPTLPSKGPVTPIKAKDFLDVNATPVELPEGLTLATLKARFDGKKNAKKQYLSPEEMDALTSAWAPYRSLACYYLWALSEQ</sequence>
<keyword evidence="3" id="KW-0234">DNA repair</keyword>
<dbReference type="GO" id="GO:0006285">
    <property type="term" value="P:base-excision repair, AP site formation"/>
    <property type="evidence" value="ECO:0007669"/>
    <property type="project" value="TreeGrafter"/>
</dbReference>
<evidence type="ECO:0000313" key="6">
    <source>
        <dbReference type="EMBL" id="KAF9510051.1"/>
    </source>
</evidence>
<dbReference type="GO" id="GO:0008725">
    <property type="term" value="F:DNA-3-methyladenine glycosylase activity"/>
    <property type="evidence" value="ECO:0007669"/>
    <property type="project" value="TreeGrafter"/>
</dbReference>
<feature type="domain" description="HhH-GPD" evidence="5">
    <location>
        <begin position="125"/>
        <end position="265"/>
    </location>
</feature>
<dbReference type="Gene3D" id="1.10.340.30">
    <property type="entry name" value="Hypothetical protein, domain 2"/>
    <property type="match status" value="1"/>
</dbReference>
<name>A0A9P6DPI5_9AGAM</name>
<reference evidence="6" key="1">
    <citation type="journal article" date="2020" name="Nat. Commun.">
        <title>Large-scale genome sequencing of mycorrhizal fungi provides insights into the early evolution of symbiotic traits.</title>
        <authorList>
            <person name="Miyauchi S."/>
            <person name="Kiss E."/>
            <person name="Kuo A."/>
            <person name="Drula E."/>
            <person name="Kohler A."/>
            <person name="Sanchez-Garcia M."/>
            <person name="Morin E."/>
            <person name="Andreopoulos B."/>
            <person name="Barry K.W."/>
            <person name="Bonito G."/>
            <person name="Buee M."/>
            <person name="Carver A."/>
            <person name="Chen C."/>
            <person name="Cichocki N."/>
            <person name="Clum A."/>
            <person name="Culley D."/>
            <person name="Crous P.W."/>
            <person name="Fauchery L."/>
            <person name="Girlanda M."/>
            <person name="Hayes R.D."/>
            <person name="Keri Z."/>
            <person name="LaButti K."/>
            <person name="Lipzen A."/>
            <person name="Lombard V."/>
            <person name="Magnuson J."/>
            <person name="Maillard F."/>
            <person name="Murat C."/>
            <person name="Nolan M."/>
            <person name="Ohm R.A."/>
            <person name="Pangilinan J."/>
            <person name="Pereira M.F."/>
            <person name="Perotto S."/>
            <person name="Peter M."/>
            <person name="Pfister S."/>
            <person name="Riley R."/>
            <person name="Sitrit Y."/>
            <person name="Stielow J.B."/>
            <person name="Szollosi G."/>
            <person name="Zifcakova L."/>
            <person name="Stursova M."/>
            <person name="Spatafora J.W."/>
            <person name="Tedersoo L."/>
            <person name="Vaario L.M."/>
            <person name="Yamada A."/>
            <person name="Yan M."/>
            <person name="Wang P."/>
            <person name="Xu J."/>
            <person name="Bruns T."/>
            <person name="Baldrian P."/>
            <person name="Vilgalys R."/>
            <person name="Dunand C."/>
            <person name="Henrissat B."/>
            <person name="Grigoriev I.V."/>
            <person name="Hibbett D."/>
            <person name="Nagy L.G."/>
            <person name="Martin F.M."/>
        </authorList>
    </citation>
    <scope>NUCLEOTIDE SEQUENCE</scope>
    <source>
        <strain evidence="6">UP504</strain>
    </source>
</reference>
<dbReference type="InterPro" id="IPR003265">
    <property type="entry name" value="HhH-GPD_domain"/>
</dbReference>
<evidence type="ECO:0000313" key="7">
    <source>
        <dbReference type="Proteomes" id="UP000886523"/>
    </source>
</evidence>
<dbReference type="GO" id="GO:0032131">
    <property type="term" value="F:alkylated DNA binding"/>
    <property type="evidence" value="ECO:0007669"/>
    <property type="project" value="TreeGrafter"/>
</dbReference>
<comment type="similarity">
    <text evidence="1">Belongs to the alkylbase DNA glycosidase AlkA family.</text>
</comment>
<feature type="region of interest" description="Disordered" evidence="4">
    <location>
        <begin position="274"/>
        <end position="355"/>
    </location>
</feature>
<dbReference type="GO" id="GO:0006307">
    <property type="term" value="P:DNA alkylation repair"/>
    <property type="evidence" value="ECO:0007669"/>
    <property type="project" value="TreeGrafter"/>
</dbReference>
<evidence type="ECO:0000256" key="1">
    <source>
        <dbReference type="ARBA" id="ARBA00010817"/>
    </source>
</evidence>
<keyword evidence="2" id="KW-0227">DNA damage</keyword>
<dbReference type="InterPro" id="IPR051912">
    <property type="entry name" value="Alkylbase_DNA_Glycosylase/TA"/>
</dbReference>
<dbReference type="Proteomes" id="UP000886523">
    <property type="component" value="Unassembled WGS sequence"/>
</dbReference>
<dbReference type="GO" id="GO:0032993">
    <property type="term" value="C:protein-DNA complex"/>
    <property type="evidence" value="ECO:0007669"/>
    <property type="project" value="TreeGrafter"/>
</dbReference>
<evidence type="ECO:0000259" key="5">
    <source>
        <dbReference type="Pfam" id="PF00730"/>
    </source>
</evidence>
<feature type="compositionally biased region" description="Basic and acidic residues" evidence="4">
    <location>
        <begin position="315"/>
        <end position="325"/>
    </location>
</feature>
<dbReference type="SUPFAM" id="SSF48150">
    <property type="entry name" value="DNA-glycosylase"/>
    <property type="match status" value="1"/>
</dbReference>
<dbReference type="OrthoDB" id="415889at2759"/>
<evidence type="ECO:0000256" key="3">
    <source>
        <dbReference type="ARBA" id="ARBA00023204"/>
    </source>
</evidence>
<dbReference type="EMBL" id="MU129024">
    <property type="protein sequence ID" value="KAF9510051.1"/>
    <property type="molecule type" value="Genomic_DNA"/>
</dbReference>
<dbReference type="AlphaFoldDB" id="A0A9P6DPI5"/>
<dbReference type="CDD" id="cd00056">
    <property type="entry name" value="ENDO3c"/>
    <property type="match status" value="1"/>
</dbReference>
<dbReference type="InterPro" id="IPR011257">
    <property type="entry name" value="DNA_glycosylase"/>
</dbReference>
<dbReference type="PANTHER" id="PTHR43003">
    <property type="entry name" value="DNA-3-METHYLADENINE GLYCOSYLASE"/>
    <property type="match status" value="1"/>
</dbReference>
<proteinExistence type="inferred from homology"/>
<dbReference type="GO" id="GO:0043916">
    <property type="term" value="F:DNA-7-methylguanine glycosylase activity"/>
    <property type="evidence" value="ECO:0007669"/>
    <property type="project" value="TreeGrafter"/>
</dbReference>
<gene>
    <name evidence="6" type="ORF">BS47DRAFT_1300708</name>
</gene>
<accession>A0A9P6DPI5</accession>